<gene>
    <name evidence="11" type="primary">101898983</name>
</gene>
<dbReference type="eggNOG" id="KOG2871">
    <property type="taxonomic scope" value="Eukaryota"/>
</dbReference>
<dbReference type="GO" id="GO:0006508">
    <property type="term" value="P:proteolysis"/>
    <property type="evidence" value="ECO:0007669"/>
    <property type="project" value="UniProtKB-KW"/>
</dbReference>
<evidence type="ECO:0000256" key="5">
    <source>
        <dbReference type="ARBA" id="ARBA00022786"/>
    </source>
</evidence>
<dbReference type="EC" id="3.4.19.12" evidence="8"/>
<dbReference type="Gene3D" id="1.10.238.10">
    <property type="entry name" value="EF-hand"/>
    <property type="match status" value="1"/>
</dbReference>
<evidence type="ECO:0000256" key="6">
    <source>
        <dbReference type="ARBA" id="ARBA00022801"/>
    </source>
</evidence>
<comment type="function">
    <text evidence="2 8">Hydrolase that can remove 'Lys-48'-linked conjugated ubiquitin from proteins.</text>
</comment>
<sequence length="658" mass="72174">MKSSTTLSVEQSQYFNSLTSQNTAGQSVVGGSVPQQQQQQMGSYGQNPSSVQYATSYANVFGTGTTSTGSSAISNDPTSQIQGGQQPQVRRARAKLPPPSKIPSSAVEMPGDSLNNMGYIDVQFGGLDFGTDDSFENLSEKFNTSVTLDSQQSQQQQQQQHHHQATTSGSAGLTSSAAAAADAIRSNALTAKDARELQEIRNLLWGPNIRLDVFRRWSQGFEFSDVEPSALVQKQGGPCAVIAPVQAYILKILIMDTPGHFLKDLTPDKCKSLLVQALCTILSKCKAQRLRLVTLPVDQCSEAKETPAATDVDHDICDDAANLNTIDPTAAAASAGGGSDCAGALSSACLTAAADEEVSPEEYHKRLQVIHFNSIEELERYYTHNFDVLSAKYGVLLFMYTVLLTKGIENVNSELLDTSEPLIHNTYGYGSQALINLMLTGRAVAHVWDNDQDVGGLKLRGIDEQSDIGFITLMEQMRYCTVGSFYKNPRNPVWVMGSETHLTVLFSNEKRLVSPETPSEIARRVFKSYDPDGNNFIPTPVLQDVLAALDLVSEAEYVEIMQRRLDPEGLGIILLNAFMDEFFPQEKRSTPDTFDLMHYNGIPGSNEGNRVRYCKGSAILLETDLKSVFVSNPLMTCLQTKWPNIEMNWHDMRIPSMN</sequence>
<evidence type="ECO:0000256" key="3">
    <source>
        <dbReference type="ARBA" id="ARBA00011074"/>
    </source>
</evidence>
<dbReference type="InterPro" id="IPR039785">
    <property type="entry name" value="MINY3/4"/>
</dbReference>
<evidence type="ECO:0000259" key="10">
    <source>
        <dbReference type="PROSITE" id="PS50222"/>
    </source>
</evidence>
<dbReference type="KEGG" id="mde:101898983"/>
<evidence type="ECO:0000256" key="8">
    <source>
        <dbReference type="RuleBase" id="RU367088"/>
    </source>
</evidence>
<keyword evidence="4 8" id="KW-0645">Protease</keyword>
<dbReference type="VEuPathDB" id="VectorBase:MDOMA2_014261"/>
<feature type="domain" description="EF-hand" evidence="10">
    <location>
        <begin position="517"/>
        <end position="552"/>
    </location>
</feature>
<dbReference type="GO" id="GO:0004843">
    <property type="term" value="F:cysteine-type deubiquitinase activity"/>
    <property type="evidence" value="ECO:0007669"/>
    <property type="project" value="UniProtKB-UniRule"/>
</dbReference>
<evidence type="ECO:0000256" key="7">
    <source>
        <dbReference type="ARBA" id="ARBA00022807"/>
    </source>
</evidence>
<keyword evidence="5 8" id="KW-0833">Ubl conjugation pathway</keyword>
<dbReference type="Pfam" id="PF13898">
    <property type="entry name" value="MINDY-3_4_CD"/>
    <property type="match status" value="2"/>
</dbReference>
<proteinExistence type="inferred from homology"/>
<comment type="catalytic activity">
    <reaction evidence="1 8">
        <text>Thiol-dependent hydrolysis of ester, thioester, amide, peptide and isopeptide bonds formed by the C-terminal Gly of ubiquitin (a 76-residue protein attached to proteins as an intracellular targeting signal).</text>
        <dbReference type="EC" id="3.4.19.12"/>
    </reaction>
</comment>
<dbReference type="InterPro" id="IPR025257">
    <property type="entry name" value="MINDY-3/4_CD"/>
</dbReference>
<keyword evidence="6 8" id="KW-0378">Hydrolase</keyword>
<dbReference type="PANTHER" id="PTHR12473">
    <property type="entry name" value="UBIQUITIN CARBOXYL-TERMINAL HYDROLASE MINDY-4-RELATED"/>
    <property type="match status" value="1"/>
</dbReference>
<organism evidence="11">
    <name type="scientific">Musca domestica</name>
    <name type="common">House fly</name>
    <dbReference type="NCBI Taxonomy" id="7370"/>
    <lineage>
        <taxon>Eukaryota</taxon>
        <taxon>Metazoa</taxon>
        <taxon>Ecdysozoa</taxon>
        <taxon>Arthropoda</taxon>
        <taxon>Hexapoda</taxon>
        <taxon>Insecta</taxon>
        <taxon>Pterygota</taxon>
        <taxon>Neoptera</taxon>
        <taxon>Endopterygota</taxon>
        <taxon>Diptera</taxon>
        <taxon>Brachycera</taxon>
        <taxon>Muscomorpha</taxon>
        <taxon>Muscoidea</taxon>
        <taxon>Muscidae</taxon>
        <taxon>Musca</taxon>
    </lineage>
</organism>
<dbReference type="PANTHER" id="PTHR12473:SF17">
    <property type="entry name" value="UBIQUITIN CARBOXYL-TERMINAL HYDROLASE MINDY-3"/>
    <property type="match status" value="1"/>
</dbReference>
<keyword evidence="7 8" id="KW-0788">Thiol protease</keyword>
<comment type="similarity">
    <text evidence="3 8">Belongs to the MINDY deubiquitinase family. FAM188 subfamily.</text>
</comment>
<dbReference type="GO" id="GO:0005509">
    <property type="term" value="F:calcium ion binding"/>
    <property type="evidence" value="ECO:0007669"/>
    <property type="project" value="InterPro"/>
</dbReference>
<dbReference type="GO" id="GO:1990380">
    <property type="term" value="F:K48-linked deubiquitinase activity"/>
    <property type="evidence" value="ECO:0007669"/>
    <property type="project" value="UniProtKB-UniRule"/>
</dbReference>
<reference evidence="11" key="1">
    <citation type="submission" date="2020-05" db="UniProtKB">
        <authorList>
            <consortium name="EnsemblMetazoa"/>
        </authorList>
    </citation>
    <scope>IDENTIFICATION</scope>
    <source>
        <strain evidence="11">Aabys</strain>
    </source>
</reference>
<evidence type="ECO:0000256" key="9">
    <source>
        <dbReference type="SAM" id="MobiDB-lite"/>
    </source>
</evidence>
<dbReference type="SMART" id="SM01174">
    <property type="entry name" value="DUF4205"/>
    <property type="match status" value="1"/>
</dbReference>
<feature type="region of interest" description="Disordered" evidence="9">
    <location>
        <begin position="67"/>
        <end position="107"/>
    </location>
</feature>
<dbReference type="InterPro" id="IPR002048">
    <property type="entry name" value="EF_hand_dom"/>
</dbReference>
<dbReference type="SUPFAM" id="SSF47473">
    <property type="entry name" value="EF-hand"/>
    <property type="match status" value="1"/>
</dbReference>
<feature type="compositionally biased region" description="Polar residues" evidence="9">
    <location>
        <begin position="72"/>
        <end position="88"/>
    </location>
</feature>
<dbReference type="VEuPathDB" id="VectorBase:MDOA003296"/>
<dbReference type="GO" id="GO:0071108">
    <property type="term" value="P:protein K48-linked deubiquitination"/>
    <property type="evidence" value="ECO:0007669"/>
    <property type="project" value="InterPro"/>
</dbReference>
<evidence type="ECO:0000256" key="1">
    <source>
        <dbReference type="ARBA" id="ARBA00000707"/>
    </source>
</evidence>
<dbReference type="PROSITE" id="PS50222">
    <property type="entry name" value="EF_HAND_2"/>
    <property type="match status" value="1"/>
</dbReference>
<feature type="compositionally biased region" description="Low complexity" evidence="9">
    <location>
        <begin position="150"/>
        <end position="174"/>
    </location>
</feature>
<name>A0A1I8MBV1_MUSDO</name>
<accession>A0A1I8MBV1</accession>
<dbReference type="EnsemblMetazoa" id="MDOA003296-RA">
    <property type="protein sequence ID" value="MDOA003296-PA"/>
    <property type="gene ID" value="MDOA003296"/>
</dbReference>
<dbReference type="OrthoDB" id="9981542at2759"/>
<dbReference type="RefSeq" id="XP_005175397.3">
    <property type="nucleotide sequence ID" value="XM_005175340.4"/>
</dbReference>
<feature type="compositionally biased region" description="Low complexity" evidence="9">
    <location>
        <begin position="25"/>
        <end position="46"/>
    </location>
</feature>
<dbReference type="InterPro" id="IPR022166">
    <property type="entry name" value="UBAP2/Lig"/>
</dbReference>
<protein>
    <recommendedName>
        <fullName evidence="8">Ubiquitin carboxyl-terminal hydrolase MINDY</fullName>
        <ecNumber evidence="8">3.4.19.12</ecNumber>
    </recommendedName>
</protein>
<dbReference type="InterPro" id="IPR011992">
    <property type="entry name" value="EF-hand-dom_pair"/>
</dbReference>
<evidence type="ECO:0000313" key="11">
    <source>
        <dbReference type="EnsemblMetazoa" id="MDOA003296-PA"/>
    </source>
</evidence>
<evidence type="ECO:0000256" key="2">
    <source>
        <dbReference type="ARBA" id="ARBA00002107"/>
    </source>
</evidence>
<dbReference type="Pfam" id="PF12478">
    <property type="entry name" value="UBAP2-Lig"/>
    <property type="match status" value="1"/>
</dbReference>
<dbReference type="AlphaFoldDB" id="A0A1I8MBV1"/>
<evidence type="ECO:0000256" key="4">
    <source>
        <dbReference type="ARBA" id="ARBA00022670"/>
    </source>
</evidence>
<dbReference type="VEuPathDB" id="VectorBase:MDOMA2_019417"/>
<feature type="region of interest" description="Disordered" evidence="9">
    <location>
        <begin position="145"/>
        <end position="174"/>
    </location>
</feature>
<feature type="region of interest" description="Disordered" evidence="9">
    <location>
        <begin position="23"/>
        <end position="48"/>
    </location>
</feature>